<dbReference type="EMBL" id="JAWPEI010000005">
    <property type="protein sequence ID" value="KAK4727036.1"/>
    <property type="molecule type" value="Genomic_DNA"/>
</dbReference>
<feature type="transmembrane region" description="Helical" evidence="6">
    <location>
        <begin position="305"/>
        <end position="324"/>
    </location>
</feature>
<keyword evidence="3 6" id="KW-0812">Transmembrane</keyword>
<dbReference type="GO" id="GO:0016020">
    <property type="term" value="C:membrane"/>
    <property type="evidence" value="ECO:0007669"/>
    <property type="project" value="UniProtKB-SubCell"/>
</dbReference>
<evidence type="ECO:0000313" key="9">
    <source>
        <dbReference type="Proteomes" id="UP001311915"/>
    </source>
</evidence>
<feature type="transmembrane region" description="Helical" evidence="6">
    <location>
        <begin position="185"/>
        <end position="205"/>
    </location>
</feature>
<feature type="transmembrane region" description="Helical" evidence="6">
    <location>
        <begin position="43"/>
        <end position="60"/>
    </location>
</feature>
<feature type="transmembrane region" description="Helical" evidence="6">
    <location>
        <begin position="72"/>
        <end position="90"/>
    </location>
</feature>
<dbReference type="SUPFAM" id="SSF103481">
    <property type="entry name" value="Multidrug resistance efflux transporter EmrE"/>
    <property type="match status" value="2"/>
</dbReference>
<comment type="subcellular location">
    <subcellularLocation>
        <location evidence="1 6">Membrane</location>
        <topology evidence="1 6">Multi-pass membrane protein</topology>
    </subcellularLocation>
</comment>
<dbReference type="AlphaFoldDB" id="A0AAV9LMS3"/>
<evidence type="ECO:0000256" key="5">
    <source>
        <dbReference type="ARBA" id="ARBA00023136"/>
    </source>
</evidence>
<dbReference type="InterPro" id="IPR037185">
    <property type="entry name" value="EmrE-like"/>
</dbReference>
<protein>
    <recommendedName>
        <fullName evidence="6">WAT1-related protein</fullName>
    </recommendedName>
</protein>
<evidence type="ECO:0000313" key="8">
    <source>
        <dbReference type="EMBL" id="KAK4727036.1"/>
    </source>
</evidence>
<feature type="domain" description="EamA" evidence="7">
    <location>
        <begin position="12"/>
        <end position="151"/>
    </location>
</feature>
<feature type="transmembrane region" description="Helical" evidence="6">
    <location>
        <begin position="250"/>
        <end position="268"/>
    </location>
</feature>
<gene>
    <name evidence="8" type="ORF">R3W88_031953</name>
</gene>
<dbReference type="InterPro" id="IPR000620">
    <property type="entry name" value="EamA_dom"/>
</dbReference>
<dbReference type="GO" id="GO:0022857">
    <property type="term" value="F:transmembrane transporter activity"/>
    <property type="evidence" value="ECO:0007669"/>
    <property type="project" value="InterPro"/>
</dbReference>
<dbReference type="InterPro" id="IPR030184">
    <property type="entry name" value="WAT1-related"/>
</dbReference>
<feature type="domain" description="EamA" evidence="7">
    <location>
        <begin position="188"/>
        <end position="323"/>
    </location>
</feature>
<comment type="caution">
    <text evidence="8">The sequence shown here is derived from an EMBL/GenBank/DDBJ whole genome shotgun (WGS) entry which is preliminary data.</text>
</comment>
<evidence type="ECO:0000256" key="1">
    <source>
        <dbReference type="ARBA" id="ARBA00004141"/>
    </source>
</evidence>
<proteinExistence type="inferred from homology"/>
<evidence type="ECO:0000256" key="4">
    <source>
        <dbReference type="ARBA" id="ARBA00022989"/>
    </source>
</evidence>
<comment type="similarity">
    <text evidence="2 6">Belongs to the drug/metabolite transporter (DMT) superfamily. Plant drug/metabolite exporter (P-DME) (TC 2.A.7.4) family.</text>
</comment>
<evidence type="ECO:0000256" key="6">
    <source>
        <dbReference type="RuleBase" id="RU363077"/>
    </source>
</evidence>
<feature type="transmembrane region" description="Helical" evidence="6">
    <location>
        <begin position="102"/>
        <end position="123"/>
    </location>
</feature>
<organism evidence="8 9">
    <name type="scientific">Solanum pinnatisectum</name>
    <name type="common">tansyleaf nightshade</name>
    <dbReference type="NCBI Taxonomy" id="50273"/>
    <lineage>
        <taxon>Eukaryota</taxon>
        <taxon>Viridiplantae</taxon>
        <taxon>Streptophyta</taxon>
        <taxon>Embryophyta</taxon>
        <taxon>Tracheophyta</taxon>
        <taxon>Spermatophyta</taxon>
        <taxon>Magnoliopsida</taxon>
        <taxon>eudicotyledons</taxon>
        <taxon>Gunneridae</taxon>
        <taxon>Pentapetalae</taxon>
        <taxon>asterids</taxon>
        <taxon>lamiids</taxon>
        <taxon>Solanales</taxon>
        <taxon>Solanaceae</taxon>
        <taxon>Solanoideae</taxon>
        <taxon>Solaneae</taxon>
        <taxon>Solanum</taxon>
    </lineage>
</organism>
<sequence length="378" mass="42015">MKKKGSDLLPFIAMVIVQVGYAGSNVVTKLVMDTGMDPFVQTAYRPIFATISIAPFAYFLERKSRPKLTLSVFFQIFLCSIIGITANQYTFCIGLKYTTPTVVTALDNLIPAFTFLLAVPFGLEKLGQRSIAGQAKLIGTIVCVGGAMLLSLYRGPVVIGQLGFHWKYGENTTTDKDVNSTHTNFILGPFILIISSITYALWLIIQARVNEKYAAPYSSTLLMFFMASFQCMIISFCVVPKASEWALNPIRAISVVYNGTVCSSLALYLSSWCIERKGPLYVSMFNPLLLVIAAFLSWILLREKLYLGIVVGSILTVVGLYGFLWGQKKEMEQSNNKNEIEEEDVVEANKEDNKADLELQLVHNSDIHAFPTNMNSHN</sequence>
<feature type="transmembrane region" description="Helical" evidence="6">
    <location>
        <begin position="135"/>
        <end position="153"/>
    </location>
</feature>
<evidence type="ECO:0000256" key="2">
    <source>
        <dbReference type="ARBA" id="ARBA00007635"/>
    </source>
</evidence>
<keyword evidence="9" id="KW-1185">Reference proteome</keyword>
<reference evidence="8 9" key="1">
    <citation type="submission" date="2023-10" db="EMBL/GenBank/DDBJ databases">
        <title>Genome-Wide Identification Analysis in wild type Solanum Pinnatisectum Reveals Some Genes Defensing Phytophthora Infestans.</title>
        <authorList>
            <person name="Sun C."/>
        </authorList>
    </citation>
    <scope>NUCLEOTIDE SEQUENCE [LARGE SCALE GENOMIC DNA]</scope>
    <source>
        <strain evidence="8">LQN</strain>
        <tissue evidence="8">Leaf</tissue>
    </source>
</reference>
<dbReference type="Pfam" id="PF00892">
    <property type="entry name" value="EamA"/>
    <property type="match status" value="2"/>
</dbReference>
<keyword evidence="5 6" id="KW-0472">Membrane</keyword>
<accession>A0AAV9LMS3</accession>
<keyword evidence="4 6" id="KW-1133">Transmembrane helix</keyword>
<feature type="transmembrane region" description="Helical" evidence="6">
    <location>
        <begin position="7"/>
        <end position="23"/>
    </location>
</feature>
<name>A0AAV9LMS3_9SOLN</name>
<evidence type="ECO:0000259" key="7">
    <source>
        <dbReference type="Pfam" id="PF00892"/>
    </source>
</evidence>
<dbReference type="PANTHER" id="PTHR31218">
    <property type="entry name" value="WAT1-RELATED PROTEIN"/>
    <property type="match status" value="1"/>
</dbReference>
<feature type="transmembrane region" description="Helical" evidence="6">
    <location>
        <begin position="217"/>
        <end position="238"/>
    </location>
</feature>
<evidence type="ECO:0000256" key="3">
    <source>
        <dbReference type="ARBA" id="ARBA00022692"/>
    </source>
</evidence>
<dbReference type="Proteomes" id="UP001311915">
    <property type="component" value="Unassembled WGS sequence"/>
</dbReference>
<feature type="transmembrane region" description="Helical" evidence="6">
    <location>
        <begin position="280"/>
        <end position="299"/>
    </location>
</feature>